<feature type="domain" description="C2H2-type" evidence="6">
    <location>
        <begin position="186"/>
        <end position="215"/>
    </location>
</feature>
<gene>
    <name evidence="7" type="ORF">AMK59_2736</name>
</gene>
<dbReference type="PROSITE" id="PS50157">
    <property type="entry name" value="ZINC_FINGER_C2H2_2"/>
    <property type="match status" value="1"/>
</dbReference>
<dbReference type="Proteomes" id="UP000051574">
    <property type="component" value="Unassembled WGS sequence"/>
</dbReference>
<keyword evidence="8" id="KW-1185">Reference proteome</keyword>
<feature type="compositionally biased region" description="Polar residues" evidence="5">
    <location>
        <begin position="162"/>
        <end position="182"/>
    </location>
</feature>
<dbReference type="GO" id="GO:0008270">
    <property type="term" value="F:zinc ion binding"/>
    <property type="evidence" value="ECO:0007669"/>
    <property type="project" value="UniProtKB-KW"/>
</dbReference>
<dbReference type="AlphaFoldDB" id="A0A0T6BHG1"/>
<protein>
    <recommendedName>
        <fullName evidence="6">C2H2-type domain-containing protein</fullName>
    </recommendedName>
</protein>
<keyword evidence="2 4" id="KW-0863">Zinc-finger</keyword>
<reference evidence="7 8" key="1">
    <citation type="submission" date="2015-09" db="EMBL/GenBank/DDBJ databases">
        <title>Draft genome of the scarab beetle Oryctes borbonicus.</title>
        <authorList>
            <person name="Meyer J.M."/>
            <person name="Markov G.V."/>
            <person name="Baskaran P."/>
            <person name="Herrmann M."/>
            <person name="Sommer R.J."/>
            <person name="Roedelsperger C."/>
        </authorList>
    </citation>
    <scope>NUCLEOTIDE SEQUENCE [LARGE SCALE GENOMIC DNA]</scope>
    <source>
        <strain evidence="7">OB123</strain>
        <tissue evidence="7">Whole animal</tissue>
    </source>
</reference>
<evidence type="ECO:0000313" key="8">
    <source>
        <dbReference type="Proteomes" id="UP000051574"/>
    </source>
</evidence>
<dbReference type="PANTHER" id="PTHR23235:SF174">
    <property type="entry name" value="CABUT, ISOFORM A"/>
    <property type="match status" value="1"/>
</dbReference>
<sequence length="236" mass="26596">MDDINFAAQCLLEMSHSKDHFNRPLDLSRSYSREEAVRSSSSCGPAVIVEPVPIIPYVKVEPVTTNTTESSSYMVARILTDLTRIKQEPVPEVPSDSEGNLTIIEDDSYNSNVCVNNNNNNEDEEAEYEDTNSTCVQPMEIKEINQHQPKKRGKVNGDGTARKSNSTTTRTGLSSRQAPSQARKTHKCSYDGCHKVYGKSSHLKAHLRTHTVARNIHLERVLTTLFWTTIYKLIWI</sequence>
<keyword evidence="1" id="KW-0479">Metal-binding</keyword>
<evidence type="ECO:0000256" key="2">
    <source>
        <dbReference type="ARBA" id="ARBA00022771"/>
    </source>
</evidence>
<dbReference type="PROSITE" id="PS00028">
    <property type="entry name" value="ZINC_FINGER_C2H2_1"/>
    <property type="match status" value="1"/>
</dbReference>
<evidence type="ECO:0000259" key="6">
    <source>
        <dbReference type="PROSITE" id="PS50157"/>
    </source>
</evidence>
<proteinExistence type="predicted"/>
<dbReference type="EMBL" id="LJIG01000148">
    <property type="protein sequence ID" value="KRT86792.1"/>
    <property type="molecule type" value="Genomic_DNA"/>
</dbReference>
<dbReference type="GO" id="GO:0000981">
    <property type="term" value="F:DNA-binding transcription factor activity, RNA polymerase II-specific"/>
    <property type="evidence" value="ECO:0007669"/>
    <property type="project" value="TreeGrafter"/>
</dbReference>
<name>A0A0T6BHG1_9SCAR</name>
<dbReference type="PANTHER" id="PTHR23235">
    <property type="entry name" value="KRUEPPEL-LIKE TRANSCRIPTION FACTOR"/>
    <property type="match status" value="1"/>
</dbReference>
<dbReference type="GO" id="GO:0000978">
    <property type="term" value="F:RNA polymerase II cis-regulatory region sequence-specific DNA binding"/>
    <property type="evidence" value="ECO:0007669"/>
    <property type="project" value="TreeGrafter"/>
</dbReference>
<evidence type="ECO:0000313" key="7">
    <source>
        <dbReference type="EMBL" id="KRT86792.1"/>
    </source>
</evidence>
<evidence type="ECO:0000256" key="3">
    <source>
        <dbReference type="ARBA" id="ARBA00022833"/>
    </source>
</evidence>
<dbReference type="InterPro" id="IPR036236">
    <property type="entry name" value="Znf_C2H2_sf"/>
</dbReference>
<evidence type="ECO:0000256" key="5">
    <source>
        <dbReference type="SAM" id="MobiDB-lite"/>
    </source>
</evidence>
<dbReference type="SUPFAM" id="SSF57667">
    <property type="entry name" value="beta-beta-alpha zinc fingers"/>
    <property type="match status" value="1"/>
</dbReference>
<dbReference type="OrthoDB" id="4748970at2759"/>
<evidence type="ECO:0000256" key="4">
    <source>
        <dbReference type="PROSITE-ProRule" id="PRU00042"/>
    </source>
</evidence>
<dbReference type="Gene3D" id="3.30.160.60">
    <property type="entry name" value="Classic Zinc Finger"/>
    <property type="match status" value="1"/>
</dbReference>
<comment type="caution">
    <text evidence="7">The sequence shown here is derived from an EMBL/GenBank/DDBJ whole genome shotgun (WGS) entry which is preliminary data.</text>
</comment>
<accession>A0A0T6BHG1</accession>
<evidence type="ECO:0000256" key="1">
    <source>
        <dbReference type="ARBA" id="ARBA00022723"/>
    </source>
</evidence>
<keyword evidence="3" id="KW-0862">Zinc</keyword>
<organism evidence="7 8">
    <name type="scientific">Oryctes borbonicus</name>
    <dbReference type="NCBI Taxonomy" id="1629725"/>
    <lineage>
        <taxon>Eukaryota</taxon>
        <taxon>Metazoa</taxon>
        <taxon>Ecdysozoa</taxon>
        <taxon>Arthropoda</taxon>
        <taxon>Hexapoda</taxon>
        <taxon>Insecta</taxon>
        <taxon>Pterygota</taxon>
        <taxon>Neoptera</taxon>
        <taxon>Endopterygota</taxon>
        <taxon>Coleoptera</taxon>
        <taxon>Polyphaga</taxon>
        <taxon>Scarabaeiformia</taxon>
        <taxon>Scarabaeidae</taxon>
        <taxon>Dynastinae</taxon>
        <taxon>Oryctes</taxon>
    </lineage>
</organism>
<feature type="region of interest" description="Disordered" evidence="5">
    <location>
        <begin position="143"/>
        <end position="186"/>
    </location>
</feature>
<dbReference type="InterPro" id="IPR013087">
    <property type="entry name" value="Znf_C2H2_type"/>
</dbReference>